<evidence type="ECO:0008006" key="4">
    <source>
        <dbReference type="Google" id="ProtNLM"/>
    </source>
</evidence>
<evidence type="ECO:0000313" key="3">
    <source>
        <dbReference type="Proteomes" id="UP000199376"/>
    </source>
</evidence>
<dbReference type="AlphaFoldDB" id="A0A1I1HFV2"/>
<sequence length="304" mass="32920">MAQEQIFNKNFAGIITPAFRALSAFQPAFGDLQTKDGVTENATMFSIKSNDLPAQLGNYDTDANTAFNDGSDNSNRFGKRKEIIYKEQDVPYDSTWAFREGLDRFTVNADLNSAVAERLDLQSQAKVRLFNALFGKKLTESASDDLGSVSDVVKLFGKASQTYTDMEIMTPVRAYVDPETYNAIVDAPATTTAKNSATNIDTNGVVMLKGIRVTQVPTQYMNGAKVIFTPDNIGRAFLGINIVRTIESTDFAGVELQGAGKYGAWVSDLNKKAILTAGYTKPSSTATGKSDSTKSTDAKDEAGK</sequence>
<protein>
    <recommendedName>
        <fullName evidence="4">Phage major capsid protein, HK97 family</fullName>
    </recommendedName>
</protein>
<dbReference type="Proteomes" id="UP000199376">
    <property type="component" value="Unassembled WGS sequence"/>
</dbReference>
<dbReference type="RefSeq" id="WP_091503252.1">
    <property type="nucleotide sequence ID" value="NZ_FOLI01000010.1"/>
</dbReference>
<dbReference type="STRING" id="283737.SAMN05660453_0005"/>
<dbReference type="OrthoDB" id="1695687at2"/>
<organism evidence="2 3">
    <name type="scientific">Fructobacillus durionis</name>
    <dbReference type="NCBI Taxonomy" id="283737"/>
    <lineage>
        <taxon>Bacteria</taxon>
        <taxon>Bacillati</taxon>
        <taxon>Bacillota</taxon>
        <taxon>Bacilli</taxon>
        <taxon>Lactobacillales</taxon>
        <taxon>Lactobacillaceae</taxon>
        <taxon>Fructobacillus</taxon>
    </lineage>
</organism>
<feature type="compositionally biased region" description="Polar residues" evidence="1">
    <location>
        <begin position="281"/>
        <end position="290"/>
    </location>
</feature>
<gene>
    <name evidence="2" type="ORF">SAMN05660453_0005</name>
</gene>
<reference evidence="2 3" key="1">
    <citation type="submission" date="2016-10" db="EMBL/GenBank/DDBJ databases">
        <authorList>
            <person name="de Groot N.N."/>
        </authorList>
    </citation>
    <scope>NUCLEOTIDE SEQUENCE [LARGE SCALE GENOMIC DNA]</scope>
    <source>
        <strain evidence="2 3">DSM 19113</strain>
    </source>
</reference>
<name>A0A1I1HFV2_9LACO</name>
<evidence type="ECO:0000256" key="1">
    <source>
        <dbReference type="SAM" id="MobiDB-lite"/>
    </source>
</evidence>
<feature type="region of interest" description="Disordered" evidence="1">
    <location>
        <begin position="280"/>
        <end position="304"/>
    </location>
</feature>
<accession>A0A1I1HFV2</accession>
<evidence type="ECO:0000313" key="2">
    <source>
        <dbReference type="EMBL" id="SFC22844.1"/>
    </source>
</evidence>
<keyword evidence="3" id="KW-1185">Reference proteome</keyword>
<proteinExistence type="predicted"/>
<feature type="compositionally biased region" description="Basic and acidic residues" evidence="1">
    <location>
        <begin position="291"/>
        <end position="304"/>
    </location>
</feature>
<dbReference type="EMBL" id="FOLI01000010">
    <property type="protein sequence ID" value="SFC22844.1"/>
    <property type="molecule type" value="Genomic_DNA"/>
</dbReference>